<dbReference type="Proteomes" id="UP000724964">
    <property type="component" value="Unassembled WGS sequence"/>
</dbReference>
<name>A0ABS3ANT1_9ACTN</name>
<dbReference type="InterPro" id="IPR029052">
    <property type="entry name" value="Metallo-depent_PP-like"/>
</dbReference>
<dbReference type="Pfam" id="PF00149">
    <property type="entry name" value="Metallophos"/>
    <property type="match status" value="1"/>
</dbReference>
<organism evidence="2 3">
    <name type="scientific">Acidimicrobium ferrooxidans</name>
    <dbReference type="NCBI Taxonomy" id="53635"/>
    <lineage>
        <taxon>Bacteria</taxon>
        <taxon>Bacillati</taxon>
        <taxon>Actinomycetota</taxon>
        <taxon>Acidimicrobiia</taxon>
        <taxon>Acidimicrobiales</taxon>
        <taxon>Acidimicrobiaceae</taxon>
        <taxon>Acidimicrobium</taxon>
    </lineage>
</organism>
<accession>A0ABS3ANT1</accession>
<dbReference type="InterPro" id="IPR004843">
    <property type="entry name" value="Calcineurin-like_PHP"/>
</dbReference>
<protein>
    <recommendedName>
        <fullName evidence="1">Calcineurin-like phosphoesterase domain-containing protein</fullName>
    </recommendedName>
</protein>
<dbReference type="EMBL" id="JAFIUH010000001">
    <property type="protein sequence ID" value="MBN4059493.1"/>
    <property type="molecule type" value="Genomic_DNA"/>
</dbReference>
<feature type="domain" description="Calcineurin-like phosphoesterase" evidence="1">
    <location>
        <begin position="1"/>
        <end position="156"/>
    </location>
</feature>
<sequence>MTTWFTADIHFGHTNIIKYCDRPYTDVVEMNAALVDSWNEVVGANDDVWVLGDFALGTLADTLPLAAQLNGTKTLVAGNHDRCWIGYGDKGADWVTRYLDAGFDDVIRDATTINVGGIEILACHFPYRGDSHDEDRFVNHRPVDEGQWLLHGHVHEQWTHQNQMINVGVDVWDQQPVSEATLADIMQQANQLDGGVVRP</sequence>
<comment type="caution">
    <text evidence="2">The sequence shown here is derived from an EMBL/GenBank/DDBJ whole genome shotgun (WGS) entry which is preliminary data.</text>
</comment>
<keyword evidence="3" id="KW-1185">Reference proteome</keyword>
<gene>
    <name evidence="2" type="ORF">JYT35_00065</name>
</gene>
<reference evidence="2" key="1">
    <citation type="submission" date="2021-02" db="EMBL/GenBank/DDBJ databases">
        <title>Activity-based single-cell genomes from oceanic crustal fluid captures similar information to metagenomic and metatranscriptomic surveys with orders of magnitude less sampling.</title>
        <authorList>
            <person name="D'Angelo T.S."/>
            <person name="Orcutt B.N."/>
        </authorList>
    </citation>
    <scope>NUCLEOTIDE SEQUENCE [LARGE SCALE GENOMIC DNA]</scope>
    <source>
        <strain evidence="2">AH-315-J10</strain>
    </source>
</reference>
<dbReference type="SUPFAM" id="SSF56300">
    <property type="entry name" value="Metallo-dependent phosphatases"/>
    <property type="match status" value="1"/>
</dbReference>
<evidence type="ECO:0000259" key="1">
    <source>
        <dbReference type="Pfam" id="PF00149"/>
    </source>
</evidence>
<proteinExistence type="predicted"/>
<evidence type="ECO:0000313" key="2">
    <source>
        <dbReference type="EMBL" id="MBN4059493.1"/>
    </source>
</evidence>
<dbReference type="Gene3D" id="3.60.21.10">
    <property type="match status" value="1"/>
</dbReference>
<evidence type="ECO:0000313" key="3">
    <source>
        <dbReference type="Proteomes" id="UP000724964"/>
    </source>
</evidence>